<name>A0A101MAX9_PENFR</name>
<dbReference type="AlphaFoldDB" id="A0A101MAX9"/>
<dbReference type="EMBL" id="LLXE01000385">
    <property type="protein sequence ID" value="KUM57241.1"/>
    <property type="molecule type" value="Genomic_DNA"/>
</dbReference>
<evidence type="ECO:0000313" key="1">
    <source>
        <dbReference type="EMBL" id="KUM57241.1"/>
    </source>
</evidence>
<proteinExistence type="predicted"/>
<sequence length="397" mass="45090">MSDEGPYTVNFVAVESSSSVPDIYANGRMPAAVRVAIKVFDAYDNQFPTSENWLQAHIRLVDYYDTSRVIPGSVWEFVLNPGEWYSTFSDGGWEHAGKPLSSQSQGDPATQSEYVVFYVRAFSPESRKFAVQVITPDEKIHYSNKDNDAKGVDIRAVSAIQYTTADLQIDEVSIVRKGPWRPFGQYYQTNTYISNRRSADHPFVKVIPHSTHSGSDDQPGWEWCWMLRDGGKHSTTTRHWYTFPMDKKTRTVGTICDTFFGTTETIDITVNQRPNAVCVTLLETEPQSFLGPIPGWQYRDTRFSVYDKYGNIGSFSLETSDNLMTLVVKDNANSVETNSSAHTETSESLHGWVQDLPADIQNRFPKLDPQEIISNLSSSHRAIEMLQDRFLKYRGFF</sequence>
<keyword evidence="2" id="KW-1185">Reference proteome</keyword>
<protein>
    <submittedName>
        <fullName evidence="1">Uncharacterized protein</fullName>
    </submittedName>
</protein>
<gene>
    <name evidence="1" type="ORF">ACN42_g9949</name>
</gene>
<organism evidence="1 2">
    <name type="scientific">Penicillium freii</name>
    <dbReference type="NCBI Taxonomy" id="48697"/>
    <lineage>
        <taxon>Eukaryota</taxon>
        <taxon>Fungi</taxon>
        <taxon>Dikarya</taxon>
        <taxon>Ascomycota</taxon>
        <taxon>Pezizomycotina</taxon>
        <taxon>Eurotiomycetes</taxon>
        <taxon>Eurotiomycetidae</taxon>
        <taxon>Eurotiales</taxon>
        <taxon>Aspergillaceae</taxon>
        <taxon>Penicillium</taxon>
    </lineage>
</organism>
<evidence type="ECO:0000313" key="2">
    <source>
        <dbReference type="Proteomes" id="UP000055045"/>
    </source>
</evidence>
<dbReference type="Proteomes" id="UP000055045">
    <property type="component" value="Unassembled WGS sequence"/>
</dbReference>
<reference evidence="1 2" key="1">
    <citation type="submission" date="2015-10" db="EMBL/GenBank/DDBJ databases">
        <title>Genome sequencing of Penicillium freii.</title>
        <authorList>
            <person name="Nguyen H.D."/>
            <person name="Visagie C.M."/>
            <person name="Seifert K.A."/>
        </authorList>
    </citation>
    <scope>NUCLEOTIDE SEQUENCE [LARGE SCALE GENOMIC DNA]</scope>
    <source>
        <strain evidence="1 2">DAOM 242723</strain>
    </source>
</reference>
<comment type="caution">
    <text evidence="1">The sequence shown here is derived from an EMBL/GenBank/DDBJ whole genome shotgun (WGS) entry which is preliminary data.</text>
</comment>
<accession>A0A101MAX9</accession>